<reference evidence="3 4" key="1">
    <citation type="submission" date="2019-11" db="EMBL/GenBank/DDBJ databases">
        <authorList>
            <person name="Jiang L.-Q."/>
        </authorList>
    </citation>
    <scope>NUCLEOTIDE SEQUENCE [LARGE SCALE GENOMIC DNA]</scope>
    <source>
        <strain evidence="3 4">YIM 132087</strain>
    </source>
</reference>
<keyword evidence="4" id="KW-1185">Reference proteome</keyword>
<evidence type="ECO:0000256" key="1">
    <source>
        <dbReference type="SAM" id="MobiDB-lite"/>
    </source>
</evidence>
<feature type="chain" id="PRO_5038949776" evidence="2">
    <location>
        <begin position="26"/>
        <end position="400"/>
    </location>
</feature>
<protein>
    <submittedName>
        <fullName evidence="3">Uncharacterized protein</fullName>
    </submittedName>
</protein>
<feature type="signal peptide" evidence="2">
    <location>
        <begin position="1"/>
        <end position="25"/>
    </location>
</feature>
<feature type="region of interest" description="Disordered" evidence="1">
    <location>
        <begin position="31"/>
        <end position="102"/>
    </location>
</feature>
<comment type="caution">
    <text evidence="3">The sequence shown here is derived from an EMBL/GenBank/DDBJ whole genome shotgun (WGS) entry which is preliminary data.</text>
</comment>
<name>A0A7K1FN65_9ACTN</name>
<dbReference type="PROSITE" id="PS51257">
    <property type="entry name" value="PROKAR_LIPOPROTEIN"/>
    <property type="match status" value="1"/>
</dbReference>
<dbReference type="AlphaFoldDB" id="A0A7K1FN65"/>
<proteinExistence type="predicted"/>
<dbReference type="RefSeq" id="WP_154768227.1">
    <property type="nucleotide sequence ID" value="NZ_WLYK01000002.1"/>
</dbReference>
<sequence length="400" mass="40017">MTGTTRRRRAAALAGGLLTVLSVIAGCTSGVRGEALPDPSRVVTGASTPTTLATSSTPASGTTTTGSTPQQTDRVVTTTPSTPSTASPRSTDGAGPEVPDCWTAGSCPAQSATDLGGGWSLVTVDVGADEGAALLIAGADVIASAAIELTGPRPAVDCRPHDATLLCLVSGVPGAHTAFGSVIEVGDRTLRTVVPSLVAQEELAVAATDDGGLLVAGIADFSDYGLAYAQSPKSWHTWQVDGSGITADGCGPPALDAPPMPAVPLTGPCEGTPEVEGFGPDSARKLGALSPGFITPTGNIVCAFDTSLACRIEKADFTLPTCTTGVQPGTVALLDASGAKPLEGCQGDRLVNAGTAIAAYDTFYLDPSGYGCLVTESKGITCRNPAGKGFTLARSGYTTF</sequence>
<accession>A0A7K1FN65</accession>
<evidence type="ECO:0000313" key="3">
    <source>
        <dbReference type="EMBL" id="MTD14224.1"/>
    </source>
</evidence>
<dbReference type="Proteomes" id="UP000460221">
    <property type="component" value="Unassembled WGS sequence"/>
</dbReference>
<dbReference type="EMBL" id="WLYK01000002">
    <property type="protein sequence ID" value="MTD14224.1"/>
    <property type="molecule type" value="Genomic_DNA"/>
</dbReference>
<feature type="compositionally biased region" description="Low complexity" evidence="1">
    <location>
        <begin position="44"/>
        <end position="92"/>
    </location>
</feature>
<evidence type="ECO:0000256" key="2">
    <source>
        <dbReference type="SAM" id="SignalP"/>
    </source>
</evidence>
<gene>
    <name evidence="3" type="ORF">GIS00_09725</name>
</gene>
<organism evidence="3 4">
    <name type="scientific">Nakamurella alba</name>
    <dbReference type="NCBI Taxonomy" id="2665158"/>
    <lineage>
        <taxon>Bacteria</taxon>
        <taxon>Bacillati</taxon>
        <taxon>Actinomycetota</taxon>
        <taxon>Actinomycetes</taxon>
        <taxon>Nakamurellales</taxon>
        <taxon>Nakamurellaceae</taxon>
        <taxon>Nakamurella</taxon>
    </lineage>
</organism>
<keyword evidence="2" id="KW-0732">Signal</keyword>
<evidence type="ECO:0000313" key="4">
    <source>
        <dbReference type="Proteomes" id="UP000460221"/>
    </source>
</evidence>